<proteinExistence type="predicted"/>
<organism evidence="3 4">
    <name type="scientific">Choanephora cucurbitarum</name>
    <dbReference type="NCBI Taxonomy" id="101091"/>
    <lineage>
        <taxon>Eukaryota</taxon>
        <taxon>Fungi</taxon>
        <taxon>Fungi incertae sedis</taxon>
        <taxon>Mucoromycota</taxon>
        <taxon>Mucoromycotina</taxon>
        <taxon>Mucoromycetes</taxon>
        <taxon>Mucorales</taxon>
        <taxon>Mucorineae</taxon>
        <taxon>Choanephoraceae</taxon>
        <taxon>Choanephoroideae</taxon>
        <taxon>Choanephora</taxon>
    </lineage>
</organism>
<dbReference type="AlphaFoldDB" id="A0A1C7MX11"/>
<name>A0A1C7MX11_9FUNG</name>
<evidence type="ECO:0000313" key="4">
    <source>
        <dbReference type="Proteomes" id="UP000093000"/>
    </source>
</evidence>
<dbReference type="SUPFAM" id="SSF56672">
    <property type="entry name" value="DNA/RNA polymerases"/>
    <property type="match status" value="1"/>
</dbReference>
<accession>A0A1C7MX11</accession>
<evidence type="ECO:0000259" key="2">
    <source>
        <dbReference type="Pfam" id="PF13966"/>
    </source>
</evidence>
<dbReference type="Pfam" id="PF13966">
    <property type="entry name" value="zf-RVT"/>
    <property type="match status" value="1"/>
</dbReference>
<gene>
    <name evidence="3" type="primary">YTX2_10</name>
    <name evidence="3" type="ORF">A0J61_10594</name>
</gene>
<feature type="non-terminal residue" evidence="3">
    <location>
        <position position="1"/>
    </location>
</feature>
<dbReference type="InterPro" id="IPR000477">
    <property type="entry name" value="RT_dom"/>
</dbReference>
<dbReference type="InterPro" id="IPR026960">
    <property type="entry name" value="RVT-Znf"/>
</dbReference>
<feature type="non-terminal residue" evidence="3">
    <location>
        <position position="729"/>
    </location>
</feature>
<feature type="domain" description="Reverse transcriptase" evidence="1">
    <location>
        <begin position="139"/>
        <end position="425"/>
    </location>
</feature>
<feature type="domain" description="Reverse transcriptase zinc-binding" evidence="2">
    <location>
        <begin position="562"/>
        <end position="633"/>
    </location>
</feature>
<dbReference type="Proteomes" id="UP000093000">
    <property type="component" value="Unassembled WGS sequence"/>
</dbReference>
<dbReference type="Pfam" id="PF00078">
    <property type="entry name" value="RVT_1"/>
    <property type="match status" value="1"/>
</dbReference>
<protein>
    <submittedName>
        <fullName evidence="3">Transposon TX1 uncharacterized protein</fullName>
    </submittedName>
</protein>
<dbReference type="InterPro" id="IPR043502">
    <property type="entry name" value="DNA/RNA_pol_sf"/>
</dbReference>
<dbReference type="OrthoDB" id="2212429at2759"/>
<dbReference type="CDD" id="cd01650">
    <property type="entry name" value="RT_nLTR_like"/>
    <property type="match status" value="1"/>
</dbReference>
<dbReference type="EMBL" id="LUGH01001255">
    <property type="protein sequence ID" value="OBZ81357.1"/>
    <property type="molecule type" value="Genomic_DNA"/>
</dbReference>
<keyword evidence="4" id="KW-1185">Reference proteome</keyword>
<comment type="caution">
    <text evidence="3">The sequence shown here is derived from an EMBL/GenBank/DDBJ whole genome shotgun (WGS) entry which is preliminary data.</text>
</comment>
<dbReference type="PANTHER" id="PTHR19446">
    <property type="entry name" value="REVERSE TRANSCRIPTASES"/>
    <property type="match status" value="1"/>
</dbReference>
<reference evidence="3 4" key="1">
    <citation type="submission" date="2016-03" db="EMBL/GenBank/DDBJ databases">
        <title>Choanephora cucurbitarum.</title>
        <authorList>
            <person name="Min B."/>
            <person name="Park H."/>
            <person name="Park J.-H."/>
            <person name="Shin H.-D."/>
            <person name="Choi I.-G."/>
        </authorList>
    </citation>
    <scope>NUCLEOTIDE SEQUENCE [LARGE SCALE GENOMIC DNA]</scope>
    <source>
        <strain evidence="3 4">KUS-F28377</strain>
    </source>
</reference>
<evidence type="ECO:0000259" key="1">
    <source>
        <dbReference type="Pfam" id="PF00078"/>
    </source>
</evidence>
<sequence>NGETSTGYLKSTISSRTVNRNIPTLQHPYTNQVCTSNSDIESAATTFDETLNTPSPVDDTSISTLAATIPSRLQLNFAQQKTLLLPLTLTELQDGTERSPNHSSPGTDGLPYEILSILLHHPDTDLRNWRPISLINDLRNWRPISLINTDANIFTRPLNQRLMTHMSSSISSHQLGFMPNRFIADHGLSLHIAQLIATHTRCSTIALLLDQEKAYDRVHSGYLSTIMSRFGISTQLIGCIHSLFFPTHIAININGHLTTTPGDPLNPLLFNIAFDPFLRLIHQNTLFAGFNFSKEAPPHQQLDDDFDDIVSSISNLFISSTSLPEPSPDPIPVTPPSPHSSLTVKILAYADDTPVFLRNHHELNHLLSAIRIYSTASNAHLNFHKTEVISLSGQSLPQWRHLLSLHNIHSWHDKYSPSPAIYLGFLIISSLKQRSVAYDKLETTISSACDIHSQRNLSVRGRATMLRLEPKRPPFTHSRHRNLTTKTHRLLQSGLLKFHPFLEHNCCLAPRITPASTTTLDLAPFVKSLLTLPPTHRGPLASIRAYKTLTTPSLRNVTSTLSSSNWSIFWSLPIPLQARTVCYRLLHNKIPNRSFLHNLNPSSFPGPLCHICSTTTESVDHFFCLCPSKAQLWLRILSSYINSLLEVVFSDIPHLLHCVYRFVPVTPFRDPSLPLPTLSIDQIFACTSLGIWQTQWQSIFQTAPFSTAAAINRSLHHLYFLEQQRFTQH</sequence>
<dbReference type="InParanoid" id="A0A1C7MX11"/>
<evidence type="ECO:0000313" key="3">
    <source>
        <dbReference type="EMBL" id="OBZ81357.1"/>
    </source>
</evidence>